<dbReference type="PANTHER" id="PTHR47459">
    <property type="entry name" value="KINESIN LIGHT CHAIN-RELATED"/>
    <property type="match status" value="1"/>
</dbReference>
<dbReference type="Proteomes" id="UP000797356">
    <property type="component" value="Chromosome 10"/>
</dbReference>
<comment type="caution">
    <text evidence="2">The sequence shown here is derived from an EMBL/GenBank/DDBJ whole genome shotgun (WGS) entry which is preliminary data.</text>
</comment>
<dbReference type="AlphaFoldDB" id="A0A8K0N8L9"/>
<dbReference type="InterPro" id="IPR011990">
    <property type="entry name" value="TPR-like_helical_dom_sf"/>
</dbReference>
<keyword evidence="1" id="KW-0802">TPR repeat</keyword>
<dbReference type="SUPFAM" id="SSF48452">
    <property type="entry name" value="TPR-like"/>
    <property type="match status" value="3"/>
</dbReference>
<gene>
    <name evidence="2" type="ORF">COCNU_10G007800</name>
</gene>
<proteinExistence type="predicted"/>
<evidence type="ECO:0000313" key="3">
    <source>
        <dbReference type="Proteomes" id="UP000797356"/>
    </source>
</evidence>
<dbReference type="PANTHER" id="PTHR47459:SF3">
    <property type="entry name" value="OS03G0149400 PROTEIN"/>
    <property type="match status" value="1"/>
</dbReference>
<protein>
    <submittedName>
        <fullName evidence="2">Nephrocystin-3</fullName>
    </submittedName>
</protein>
<dbReference type="InterPro" id="IPR019734">
    <property type="entry name" value="TPR_rpt"/>
</dbReference>
<name>A0A8K0N8L9_COCNU</name>
<evidence type="ECO:0000256" key="1">
    <source>
        <dbReference type="PROSITE-ProRule" id="PRU00339"/>
    </source>
</evidence>
<dbReference type="PROSITE" id="PS50005">
    <property type="entry name" value="TPR"/>
    <property type="match status" value="1"/>
</dbReference>
<dbReference type="Gene3D" id="1.25.40.10">
    <property type="entry name" value="Tetratricopeptide repeat domain"/>
    <property type="match status" value="3"/>
</dbReference>
<dbReference type="Pfam" id="PF13424">
    <property type="entry name" value="TPR_12"/>
    <property type="match status" value="2"/>
</dbReference>
<dbReference type="OrthoDB" id="626167at2759"/>
<organism evidence="2 3">
    <name type="scientific">Cocos nucifera</name>
    <name type="common">Coconut palm</name>
    <dbReference type="NCBI Taxonomy" id="13894"/>
    <lineage>
        <taxon>Eukaryota</taxon>
        <taxon>Viridiplantae</taxon>
        <taxon>Streptophyta</taxon>
        <taxon>Embryophyta</taxon>
        <taxon>Tracheophyta</taxon>
        <taxon>Spermatophyta</taxon>
        <taxon>Magnoliopsida</taxon>
        <taxon>Liliopsida</taxon>
        <taxon>Arecaceae</taxon>
        <taxon>Arecoideae</taxon>
        <taxon>Cocoseae</taxon>
        <taxon>Attaleinae</taxon>
        <taxon>Cocos</taxon>
    </lineage>
</organism>
<accession>A0A8K0N8L9</accession>
<reference evidence="2" key="2">
    <citation type="submission" date="2019-07" db="EMBL/GenBank/DDBJ databases">
        <authorList>
            <person name="Yang Y."/>
            <person name="Bocs S."/>
            <person name="Baudouin L."/>
        </authorList>
    </citation>
    <scope>NUCLEOTIDE SEQUENCE</scope>
    <source>
        <tissue evidence="2">Spear leaf of Hainan Tall coconut</tissue>
    </source>
</reference>
<evidence type="ECO:0000313" key="2">
    <source>
        <dbReference type="EMBL" id="KAG1362561.1"/>
    </source>
</evidence>
<keyword evidence="3" id="KW-1185">Reference proteome</keyword>
<dbReference type="SMART" id="SM00028">
    <property type="entry name" value="TPR"/>
    <property type="match status" value="8"/>
</dbReference>
<dbReference type="EMBL" id="CM017881">
    <property type="protein sequence ID" value="KAG1362561.1"/>
    <property type="molecule type" value="Genomic_DNA"/>
</dbReference>
<reference evidence="2" key="1">
    <citation type="journal article" date="2017" name="Gigascience">
        <title>The genome draft of coconut (Cocos nucifera).</title>
        <authorList>
            <person name="Xiao Y."/>
            <person name="Xu P."/>
            <person name="Fan H."/>
            <person name="Baudouin L."/>
            <person name="Xia W."/>
            <person name="Bocs S."/>
            <person name="Xu J."/>
            <person name="Li Q."/>
            <person name="Guo A."/>
            <person name="Zhou L."/>
            <person name="Li J."/>
            <person name="Wu Y."/>
            <person name="Ma Z."/>
            <person name="Armero A."/>
            <person name="Issali A.E."/>
            <person name="Liu N."/>
            <person name="Peng M."/>
            <person name="Yang Y."/>
        </authorList>
    </citation>
    <scope>NUCLEOTIDE SEQUENCE</scope>
    <source>
        <tissue evidence="2">Spear leaf of Hainan Tall coconut</tissue>
    </source>
</reference>
<feature type="repeat" description="TPR" evidence="1">
    <location>
        <begin position="309"/>
        <end position="342"/>
    </location>
</feature>
<sequence length="469" mass="52469">MESSLDDSDERLGAACLMAGECLDSLGFEEADKALDFALRALKIFEKRDGGWSLSVVKALRLMGSVACKLNRFDDSLESLNAADEILDRLEFGSCSYSEVRLVSIAVQLQLAMTKTAMGRRREALLNLRKSLELKKSTLEHGSRELGTAYKDLAEACTVVLDFEEALPLCLKALEIYEAQFEMDSADVVPVRRLLGVIYTGLGKNKEALEQNELSRRVLESSGLDTELLEVEIDAANIQIVLGRVDEAMNTLKRVIQRSEKESETQAIVFVSMAKALCCQEKFGDSRRCLEIACSILDKKDSASPAKIAEAYADISMLYETMNEFETALSLMKRTLMMLEKLPQEQHLEGSIMARMGWLLRVTKRVPQAIPYLESAIEKLKNCFGPKHFGLGFVYKHLGQAYLEMDQPQLAVKMLALAKDIIDFSFGPYHEDSIDACQCLANAYGAMGRYMLISLFYPNTFVFLDFMVT</sequence>